<dbReference type="CDD" id="cd00685">
    <property type="entry name" value="Trans_IPPS_HT"/>
    <property type="match status" value="1"/>
</dbReference>
<dbReference type="Proteomes" id="UP000287394">
    <property type="component" value="Chromosome"/>
</dbReference>
<dbReference type="PROSITE" id="PS00723">
    <property type="entry name" value="POLYPRENYL_SYNTHASE_1"/>
    <property type="match status" value="1"/>
</dbReference>
<dbReference type="KEGG" id="ccot:CCAX7_29380"/>
<dbReference type="AlphaFoldDB" id="A0A402CT15"/>
<dbReference type="GO" id="GO:0008299">
    <property type="term" value="P:isoprenoid biosynthetic process"/>
    <property type="evidence" value="ECO:0007669"/>
    <property type="project" value="InterPro"/>
</dbReference>
<dbReference type="OrthoDB" id="9805316at2"/>
<organism evidence="7 8">
    <name type="scientific">Capsulimonas corticalis</name>
    <dbReference type="NCBI Taxonomy" id="2219043"/>
    <lineage>
        <taxon>Bacteria</taxon>
        <taxon>Bacillati</taxon>
        <taxon>Armatimonadota</taxon>
        <taxon>Armatimonadia</taxon>
        <taxon>Capsulimonadales</taxon>
        <taxon>Capsulimonadaceae</taxon>
        <taxon>Capsulimonas</taxon>
    </lineage>
</organism>
<comment type="cofactor">
    <cofactor evidence="1">
        <name>Mg(2+)</name>
        <dbReference type="ChEBI" id="CHEBI:18420"/>
    </cofactor>
</comment>
<dbReference type="InterPro" id="IPR033749">
    <property type="entry name" value="Polyprenyl_synt_CS"/>
</dbReference>
<dbReference type="InterPro" id="IPR008949">
    <property type="entry name" value="Isoprenoid_synthase_dom_sf"/>
</dbReference>
<dbReference type="PANTHER" id="PTHR12001:SF69">
    <property type="entry name" value="ALL TRANS-POLYPRENYL-DIPHOSPHATE SYNTHASE PDSS1"/>
    <property type="match status" value="1"/>
</dbReference>
<evidence type="ECO:0000313" key="7">
    <source>
        <dbReference type="EMBL" id="BDI30887.1"/>
    </source>
</evidence>
<gene>
    <name evidence="7" type="primary">ispB</name>
    <name evidence="7" type="ORF">CCAX7_29380</name>
</gene>
<keyword evidence="8" id="KW-1185">Reference proteome</keyword>
<sequence length="347" mass="36877">MSAPATSPPSMAEDPLGQKPASETGFLDPILSDLSAVETLLNEEIRSDVRAAYAISGHTLSAGGKRLRPALLVLSARAAQCAYPARTITASASAAELIHMASLIHDDVVDNATERRGRPTANAAYGNQISVLVGDYLLAKSIYLAAREGNIDVIRVFSNVTIGLSEGEVLQITAKGDVDTTEETYRKIIEKKTAGFIAGCCEIGGMLAEAPPESIAALASYGMNCGLAFQVADDLLDYVGDPKVTGKALDGDLREGKMTLPLILAVRDASEAEREQLMQTLQTPEDLSDADIARVHQAIENCDGYRRTMEAAQAYAQSAKDALSVLPASLYRDSLAALADYAVTRQR</sequence>
<evidence type="ECO:0000256" key="2">
    <source>
        <dbReference type="ARBA" id="ARBA00006706"/>
    </source>
</evidence>
<evidence type="ECO:0000256" key="3">
    <source>
        <dbReference type="ARBA" id="ARBA00022679"/>
    </source>
</evidence>
<accession>A0A402CT15</accession>
<evidence type="ECO:0000313" key="8">
    <source>
        <dbReference type="Proteomes" id="UP000287394"/>
    </source>
</evidence>
<keyword evidence="5" id="KW-0460">Magnesium</keyword>
<evidence type="ECO:0000256" key="5">
    <source>
        <dbReference type="ARBA" id="ARBA00022842"/>
    </source>
</evidence>
<dbReference type="GO" id="GO:0004659">
    <property type="term" value="F:prenyltransferase activity"/>
    <property type="evidence" value="ECO:0007669"/>
    <property type="project" value="InterPro"/>
</dbReference>
<dbReference type="Gene3D" id="1.10.600.10">
    <property type="entry name" value="Farnesyl Diphosphate Synthase"/>
    <property type="match status" value="1"/>
</dbReference>
<dbReference type="RefSeq" id="WP_119320531.1">
    <property type="nucleotide sequence ID" value="NZ_AP025739.1"/>
</dbReference>
<evidence type="ECO:0000256" key="1">
    <source>
        <dbReference type="ARBA" id="ARBA00001946"/>
    </source>
</evidence>
<dbReference type="GO" id="GO:0046872">
    <property type="term" value="F:metal ion binding"/>
    <property type="evidence" value="ECO:0007669"/>
    <property type="project" value="UniProtKB-KW"/>
</dbReference>
<dbReference type="FunCoup" id="A0A402CT15">
    <property type="interactions" value="374"/>
</dbReference>
<proteinExistence type="inferred from homology"/>
<keyword evidence="3 6" id="KW-0808">Transferase</keyword>
<dbReference type="SFLD" id="SFLDS00005">
    <property type="entry name" value="Isoprenoid_Synthase_Type_I"/>
    <property type="match status" value="1"/>
</dbReference>
<comment type="similarity">
    <text evidence="2 6">Belongs to the FPP/GGPP synthase family.</text>
</comment>
<protein>
    <submittedName>
        <fullName evidence="7">Octaprenyl diphosphate synthase</fullName>
    </submittedName>
</protein>
<dbReference type="EMBL" id="AP025739">
    <property type="protein sequence ID" value="BDI30887.1"/>
    <property type="molecule type" value="Genomic_DNA"/>
</dbReference>
<reference evidence="7 8" key="1">
    <citation type="journal article" date="2019" name="Int. J. Syst. Evol. Microbiol.">
        <title>Capsulimonas corticalis gen. nov., sp. nov., an aerobic capsulated bacterium, of a novel bacterial order, Capsulimonadales ord. nov., of the class Armatimonadia of the phylum Armatimonadetes.</title>
        <authorList>
            <person name="Li J."/>
            <person name="Kudo C."/>
            <person name="Tonouchi A."/>
        </authorList>
    </citation>
    <scope>NUCLEOTIDE SEQUENCE [LARGE SCALE GENOMIC DNA]</scope>
    <source>
        <strain evidence="7 8">AX-7</strain>
    </source>
</reference>
<dbReference type="InterPro" id="IPR000092">
    <property type="entry name" value="Polyprenyl_synt"/>
</dbReference>
<name>A0A402CT15_9BACT</name>
<evidence type="ECO:0000256" key="6">
    <source>
        <dbReference type="RuleBase" id="RU004466"/>
    </source>
</evidence>
<keyword evidence="4" id="KW-0479">Metal-binding</keyword>
<dbReference type="Pfam" id="PF00348">
    <property type="entry name" value="polyprenyl_synt"/>
    <property type="match status" value="1"/>
</dbReference>
<evidence type="ECO:0000256" key="4">
    <source>
        <dbReference type="ARBA" id="ARBA00022723"/>
    </source>
</evidence>
<dbReference type="PANTHER" id="PTHR12001">
    <property type="entry name" value="GERANYLGERANYL PYROPHOSPHATE SYNTHASE"/>
    <property type="match status" value="1"/>
</dbReference>
<dbReference type="SUPFAM" id="SSF48576">
    <property type="entry name" value="Terpenoid synthases"/>
    <property type="match status" value="1"/>
</dbReference>